<dbReference type="Pfam" id="PF12770">
    <property type="entry name" value="CHAT"/>
    <property type="match status" value="1"/>
</dbReference>
<dbReference type="KEGG" id="bsen:DP114_05690"/>
<name>A0A856M9M6_9CYAN</name>
<organism evidence="2 3">
    <name type="scientific">Brasilonema sennae CENA114</name>
    <dbReference type="NCBI Taxonomy" id="415709"/>
    <lineage>
        <taxon>Bacteria</taxon>
        <taxon>Bacillati</taxon>
        <taxon>Cyanobacteriota</taxon>
        <taxon>Cyanophyceae</taxon>
        <taxon>Nostocales</taxon>
        <taxon>Scytonemataceae</taxon>
        <taxon>Brasilonema</taxon>
        <taxon>Bromeliae group (in: Brasilonema)</taxon>
    </lineage>
</organism>
<dbReference type="InterPro" id="IPR024983">
    <property type="entry name" value="CHAT_dom"/>
</dbReference>
<proteinExistence type="predicted"/>
<reference evidence="2 3" key="1">
    <citation type="submission" date="2018-06" db="EMBL/GenBank/DDBJ databases">
        <title>Comparative genomics of Brasilonema spp. strains.</title>
        <authorList>
            <person name="Alvarenga D.O."/>
            <person name="Fiore M.F."/>
            <person name="Varani A.M."/>
        </authorList>
    </citation>
    <scope>NUCLEOTIDE SEQUENCE [LARGE SCALE GENOMIC DNA]</scope>
    <source>
        <strain evidence="2 3">CENA114</strain>
    </source>
</reference>
<protein>
    <recommendedName>
        <fullName evidence="1">CHAT domain-containing protein</fullName>
    </recommendedName>
</protein>
<dbReference type="AlphaFoldDB" id="A0A856M9M6"/>
<keyword evidence="3" id="KW-1185">Reference proteome</keyword>
<accession>A0A856M9M6</accession>
<evidence type="ECO:0000313" key="2">
    <source>
        <dbReference type="EMBL" id="QDL07458.1"/>
    </source>
</evidence>
<dbReference type="Proteomes" id="UP000503129">
    <property type="component" value="Chromosome"/>
</dbReference>
<feature type="domain" description="CHAT" evidence="1">
    <location>
        <begin position="190"/>
        <end position="340"/>
    </location>
</feature>
<dbReference type="RefSeq" id="WP_169267697.1">
    <property type="nucleotide sequence ID" value="NZ_CAWOXK010000001.1"/>
</dbReference>
<dbReference type="EMBL" id="CP030118">
    <property type="protein sequence ID" value="QDL07458.1"/>
    <property type="molecule type" value="Genomic_DNA"/>
</dbReference>
<evidence type="ECO:0000259" key="1">
    <source>
        <dbReference type="Pfam" id="PF12770"/>
    </source>
</evidence>
<evidence type="ECO:0000313" key="3">
    <source>
        <dbReference type="Proteomes" id="UP000503129"/>
    </source>
</evidence>
<gene>
    <name evidence="2" type="ORF">DP114_05690</name>
</gene>
<sequence>MVKILKIKLGKGDLENGFNHVIIELESKYGTLSLVSSLASATDTKVIECYQEWKSSHQEFYKSLSHRAANQQIEFEQPNSNVQPSKITFQYQKLKDAINDWLHTRDFCAKEKQIRTALGQEDKIMVIISTEDAFAWRLPWHLWSFFDDYRNAGVVLSTSEFKKVNSNNNDFSRPKVLAIVDNRQNKNDLESWTKTKNINLNVLSGDELSNQNLLQKISDELYEQSYNILFFAGHSSSDINNGSPSFFIKPNEPLSIKQLENALSEAIKKGLQLAIFNSCDGLGIARDLLTFNLPKVVVMREDVPNKVAEEFLKYFLEEFIKKKGTPAFLAVRRARERLQGLEDQFPSASLLPVMCSNPATKPLVIYRKSKWLFRYAKNWFAKLKTYFLQGFQTFRHPSNR</sequence>